<evidence type="ECO:0000256" key="5">
    <source>
        <dbReference type="SAM" id="MobiDB-lite"/>
    </source>
</evidence>
<evidence type="ECO:0000259" key="6">
    <source>
        <dbReference type="Pfam" id="PF00150"/>
    </source>
</evidence>
<evidence type="ECO:0000256" key="3">
    <source>
        <dbReference type="ARBA" id="ARBA00023295"/>
    </source>
</evidence>
<proteinExistence type="inferred from homology"/>
<name>A0A8H4R5T5_9HELO</name>
<dbReference type="Gene3D" id="3.20.20.80">
    <property type="entry name" value="Glycosidases"/>
    <property type="match status" value="1"/>
</dbReference>
<dbReference type="PANTHER" id="PTHR31263:SF0">
    <property type="entry name" value="CELLULASE FAMILY PROTEIN (AFU_ORTHOLOGUE AFUA_5G14560)"/>
    <property type="match status" value="1"/>
</dbReference>
<dbReference type="EMBL" id="JAAMPI010001855">
    <property type="protein sequence ID" value="KAF4622716.1"/>
    <property type="molecule type" value="Genomic_DNA"/>
</dbReference>
<dbReference type="Pfam" id="PF00150">
    <property type="entry name" value="Cellulase"/>
    <property type="match status" value="1"/>
</dbReference>
<protein>
    <recommendedName>
        <fullName evidence="6">Glycoside hydrolase family 5 domain-containing protein</fullName>
    </recommendedName>
</protein>
<keyword evidence="8" id="KW-1185">Reference proteome</keyword>
<feature type="compositionally biased region" description="Polar residues" evidence="5">
    <location>
        <begin position="320"/>
        <end position="331"/>
    </location>
</feature>
<keyword evidence="3 4" id="KW-0326">Glycosidase</keyword>
<reference evidence="7 8" key="1">
    <citation type="submission" date="2020-03" db="EMBL/GenBank/DDBJ databases">
        <title>Draft Genome Sequence of Cudoniella acicularis.</title>
        <authorList>
            <person name="Buettner E."/>
            <person name="Kellner H."/>
        </authorList>
    </citation>
    <scope>NUCLEOTIDE SEQUENCE [LARGE SCALE GENOMIC DNA]</scope>
    <source>
        <strain evidence="7 8">DSM 108380</strain>
    </source>
</reference>
<evidence type="ECO:0000256" key="2">
    <source>
        <dbReference type="ARBA" id="ARBA00022801"/>
    </source>
</evidence>
<evidence type="ECO:0000256" key="4">
    <source>
        <dbReference type="RuleBase" id="RU361153"/>
    </source>
</evidence>
<evidence type="ECO:0000313" key="8">
    <source>
        <dbReference type="Proteomes" id="UP000566819"/>
    </source>
</evidence>
<sequence>MKRSFAVRFLIYASLFASTAYILTKAYETYLYFGRPIPVGSRPLFTLHRENRTRAELVRLKNLPLKTKGRNVVDQRGGRFKMASVNWYGGSDELFIPSGLDIRHRSEIAKVIKELGFNSVRLPYSDEMVRESPLIGRDLLLKNQDLVGGRALDIFQAVVEAMTDEGIAVVPNNHITQATWCCGINPCDASWHNDYLGSACRVQQTEEQWIENWETVMERFVNNSLVVGADLRNEVRGVWGTMPWSSWAAAAEKAGNRLLALNPDWLIFVEGTSSSNDLAGVRERPVVLDVDDRLVYSAHVYGWSGWAPWEDPTHDALISRSQPRCTRTGDTSWKKKSRPSGSAK</sequence>
<dbReference type="SUPFAM" id="SSF51445">
    <property type="entry name" value="(Trans)glycosidases"/>
    <property type="match status" value="1"/>
</dbReference>
<dbReference type="PANTHER" id="PTHR31263">
    <property type="entry name" value="CELLULASE FAMILY PROTEIN (AFU_ORTHOLOGUE AFUA_5G14560)"/>
    <property type="match status" value="1"/>
</dbReference>
<organism evidence="7 8">
    <name type="scientific">Cudoniella acicularis</name>
    <dbReference type="NCBI Taxonomy" id="354080"/>
    <lineage>
        <taxon>Eukaryota</taxon>
        <taxon>Fungi</taxon>
        <taxon>Dikarya</taxon>
        <taxon>Ascomycota</taxon>
        <taxon>Pezizomycotina</taxon>
        <taxon>Leotiomycetes</taxon>
        <taxon>Helotiales</taxon>
        <taxon>Tricladiaceae</taxon>
        <taxon>Cudoniella</taxon>
    </lineage>
</organism>
<evidence type="ECO:0000256" key="1">
    <source>
        <dbReference type="ARBA" id="ARBA00005641"/>
    </source>
</evidence>
<dbReference type="GO" id="GO:0004553">
    <property type="term" value="F:hydrolase activity, hydrolyzing O-glycosyl compounds"/>
    <property type="evidence" value="ECO:0007669"/>
    <property type="project" value="InterPro"/>
</dbReference>
<accession>A0A8H4R5T5</accession>
<dbReference type="InterPro" id="IPR017853">
    <property type="entry name" value="GH"/>
</dbReference>
<keyword evidence="2 4" id="KW-0378">Hydrolase</keyword>
<dbReference type="Proteomes" id="UP000566819">
    <property type="component" value="Unassembled WGS sequence"/>
</dbReference>
<evidence type="ECO:0000313" key="7">
    <source>
        <dbReference type="EMBL" id="KAF4622716.1"/>
    </source>
</evidence>
<gene>
    <name evidence="7" type="ORF">G7Y89_g14309</name>
</gene>
<comment type="similarity">
    <text evidence="1 4">Belongs to the glycosyl hydrolase 5 (cellulase A) family.</text>
</comment>
<feature type="domain" description="Glycoside hydrolase family 5" evidence="6">
    <location>
        <begin position="104"/>
        <end position="322"/>
    </location>
</feature>
<dbReference type="InterPro" id="IPR001547">
    <property type="entry name" value="Glyco_hydro_5"/>
</dbReference>
<dbReference type="OrthoDB" id="442731at2759"/>
<dbReference type="GO" id="GO:0000272">
    <property type="term" value="P:polysaccharide catabolic process"/>
    <property type="evidence" value="ECO:0007669"/>
    <property type="project" value="InterPro"/>
</dbReference>
<dbReference type="AlphaFoldDB" id="A0A8H4R5T5"/>
<comment type="caution">
    <text evidence="7">The sequence shown here is derived from an EMBL/GenBank/DDBJ whole genome shotgun (WGS) entry which is preliminary data.</text>
</comment>
<feature type="region of interest" description="Disordered" evidence="5">
    <location>
        <begin position="320"/>
        <end position="344"/>
    </location>
</feature>